<evidence type="ECO:0000256" key="6">
    <source>
        <dbReference type="ARBA" id="ARBA00023136"/>
    </source>
</evidence>
<evidence type="ECO:0000256" key="4">
    <source>
        <dbReference type="ARBA" id="ARBA00022692"/>
    </source>
</evidence>
<dbReference type="GO" id="GO:0016020">
    <property type="term" value="C:membrane"/>
    <property type="evidence" value="ECO:0007669"/>
    <property type="project" value="UniProtKB-SubCell"/>
</dbReference>
<keyword evidence="3" id="KW-0813">Transport</keyword>
<feature type="signal peptide" evidence="8">
    <location>
        <begin position="1"/>
        <end position="22"/>
    </location>
</feature>
<keyword evidence="6 7" id="KW-0472">Membrane</keyword>
<keyword evidence="4 7" id="KW-0812">Transmembrane</keyword>
<evidence type="ECO:0000313" key="10">
    <source>
        <dbReference type="Proteomes" id="UP000054498"/>
    </source>
</evidence>
<dbReference type="SUPFAM" id="SSF103473">
    <property type="entry name" value="MFS general substrate transporter"/>
    <property type="match status" value="1"/>
</dbReference>
<dbReference type="Gene3D" id="1.20.1250.20">
    <property type="entry name" value="MFS general substrate transporter like domains"/>
    <property type="match status" value="1"/>
</dbReference>
<proteinExistence type="inferred from homology"/>
<organism evidence="9 10">
    <name type="scientific">Monoraphidium neglectum</name>
    <dbReference type="NCBI Taxonomy" id="145388"/>
    <lineage>
        <taxon>Eukaryota</taxon>
        <taxon>Viridiplantae</taxon>
        <taxon>Chlorophyta</taxon>
        <taxon>core chlorophytes</taxon>
        <taxon>Chlorophyceae</taxon>
        <taxon>CS clade</taxon>
        <taxon>Sphaeropleales</taxon>
        <taxon>Selenastraceae</taxon>
        <taxon>Monoraphidium</taxon>
    </lineage>
</organism>
<comment type="subcellular location">
    <subcellularLocation>
        <location evidence="1">Membrane</location>
    </subcellularLocation>
</comment>
<evidence type="ECO:0000256" key="3">
    <source>
        <dbReference type="ARBA" id="ARBA00022448"/>
    </source>
</evidence>
<feature type="chain" id="PRO_5002262561" evidence="8">
    <location>
        <begin position="23"/>
        <end position="184"/>
    </location>
</feature>
<dbReference type="RefSeq" id="XP_013892198.1">
    <property type="nucleotide sequence ID" value="XM_014036744.1"/>
</dbReference>
<name>A0A0D2KB53_9CHLO</name>
<dbReference type="Proteomes" id="UP000054498">
    <property type="component" value="Unassembled WGS sequence"/>
</dbReference>
<dbReference type="Pfam" id="PF00083">
    <property type="entry name" value="Sugar_tr"/>
    <property type="match status" value="1"/>
</dbReference>
<dbReference type="AlphaFoldDB" id="A0A0D2KB53"/>
<dbReference type="GeneID" id="25732381"/>
<evidence type="ECO:0000313" key="9">
    <source>
        <dbReference type="EMBL" id="KIY93178.1"/>
    </source>
</evidence>
<feature type="transmembrane region" description="Helical" evidence="7">
    <location>
        <begin position="113"/>
        <end position="137"/>
    </location>
</feature>
<keyword evidence="8" id="KW-0732">Signal</keyword>
<dbReference type="InterPro" id="IPR005828">
    <property type="entry name" value="MFS_sugar_transport-like"/>
</dbReference>
<evidence type="ECO:0000256" key="8">
    <source>
        <dbReference type="SAM" id="SignalP"/>
    </source>
</evidence>
<keyword evidence="10" id="KW-1185">Reference proteome</keyword>
<comment type="similarity">
    <text evidence="2">Belongs to the major facilitator superfamily. Sugar transporter (TC 2.A.1.1) family.</text>
</comment>
<accession>A0A0D2KB53</accession>
<sequence length="184" mass="19492">MICVPSGILLLGSLLMTDSPNSLVTRGKRDAARKSLRRLRGVDDVDAELEDLVRAAASAGVVNTRAAWRLLASERKYWPSVIVAFMGVTFNWWSGNAAATFCLCLLDRFKRRTLLFWSAALQASAQAVAAALFAVYLVDAPDAVVPAGAGKGILGMIIIYELAFMAGQNTTVTAIMGAAAAAAL</sequence>
<evidence type="ECO:0000256" key="1">
    <source>
        <dbReference type="ARBA" id="ARBA00004370"/>
    </source>
</evidence>
<feature type="transmembrane region" description="Helical" evidence="7">
    <location>
        <begin position="77"/>
        <end position="106"/>
    </location>
</feature>
<evidence type="ECO:0000256" key="2">
    <source>
        <dbReference type="ARBA" id="ARBA00010992"/>
    </source>
</evidence>
<keyword evidence="5 7" id="KW-1133">Transmembrane helix</keyword>
<reference evidence="9 10" key="1">
    <citation type="journal article" date="2013" name="BMC Genomics">
        <title>Reconstruction of the lipid metabolism for the microalga Monoraphidium neglectum from its genome sequence reveals characteristics suitable for biofuel production.</title>
        <authorList>
            <person name="Bogen C."/>
            <person name="Al-Dilaimi A."/>
            <person name="Albersmeier A."/>
            <person name="Wichmann J."/>
            <person name="Grundmann M."/>
            <person name="Rupp O."/>
            <person name="Lauersen K.J."/>
            <person name="Blifernez-Klassen O."/>
            <person name="Kalinowski J."/>
            <person name="Goesmann A."/>
            <person name="Mussgnug J.H."/>
            <person name="Kruse O."/>
        </authorList>
    </citation>
    <scope>NUCLEOTIDE SEQUENCE [LARGE SCALE GENOMIC DNA]</scope>
    <source>
        <strain evidence="9 10">SAG 48.87</strain>
    </source>
</reference>
<dbReference type="PANTHER" id="PTHR23500">
    <property type="entry name" value="SOLUTE CARRIER FAMILY 2, FACILITATED GLUCOSE TRANSPORTER"/>
    <property type="match status" value="1"/>
</dbReference>
<feature type="transmembrane region" description="Helical" evidence="7">
    <location>
        <begin position="143"/>
        <end position="163"/>
    </location>
</feature>
<dbReference type="OrthoDB" id="508119at2759"/>
<dbReference type="PANTHER" id="PTHR23500:SF357">
    <property type="entry name" value="IP12678P"/>
    <property type="match status" value="1"/>
</dbReference>
<protein>
    <submittedName>
        <fullName evidence="9">Uncharacterized protein</fullName>
    </submittedName>
</protein>
<dbReference type="GO" id="GO:0015144">
    <property type="term" value="F:carbohydrate transmembrane transporter activity"/>
    <property type="evidence" value="ECO:0007669"/>
    <property type="project" value="InterPro"/>
</dbReference>
<gene>
    <name evidence="9" type="ORF">MNEG_14785</name>
</gene>
<dbReference type="KEGG" id="mng:MNEG_14785"/>
<dbReference type="EMBL" id="KK104982">
    <property type="protein sequence ID" value="KIY93178.1"/>
    <property type="molecule type" value="Genomic_DNA"/>
</dbReference>
<evidence type="ECO:0000256" key="7">
    <source>
        <dbReference type="SAM" id="Phobius"/>
    </source>
</evidence>
<evidence type="ECO:0000256" key="5">
    <source>
        <dbReference type="ARBA" id="ARBA00022989"/>
    </source>
</evidence>
<dbReference type="InterPro" id="IPR045262">
    <property type="entry name" value="STP/PLT_plant"/>
</dbReference>
<dbReference type="STRING" id="145388.A0A0D2KB53"/>
<dbReference type="InterPro" id="IPR036259">
    <property type="entry name" value="MFS_trans_sf"/>
</dbReference>